<dbReference type="InterPro" id="IPR016292">
    <property type="entry name" value="Epoxide_hydrolase"/>
</dbReference>
<dbReference type="PANTHER" id="PTHR21661">
    <property type="entry name" value="EPOXIDE HYDROLASE 1-RELATED"/>
    <property type="match status" value="1"/>
</dbReference>
<proteinExistence type="inferred from homology"/>
<dbReference type="InterPro" id="IPR029058">
    <property type="entry name" value="AB_hydrolase_fold"/>
</dbReference>
<name>A0ABN2AEQ9_9ACTN</name>
<feature type="domain" description="Epoxide hydrolase N-terminal" evidence="4">
    <location>
        <begin position="7"/>
        <end position="110"/>
    </location>
</feature>
<dbReference type="InterPro" id="IPR000639">
    <property type="entry name" value="Epox_hydrolase-like"/>
</dbReference>
<evidence type="ECO:0000313" key="5">
    <source>
        <dbReference type="EMBL" id="GAA1516909.1"/>
    </source>
</evidence>
<evidence type="ECO:0000313" key="6">
    <source>
        <dbReference type="Proteomes" id="UP001500842"/>
    </source>
</evidence>
<keyword evidence="3 5" id="KW-0378">Hydrolase</keyword>
<dbReference type="RefSeq" id="WP_141004638.1">
    <property type="nucleotide sequence ID" value="NZ_BAAAOR010000015.1"/>
</dbReference>
<evidence type="ECO:0000256" key="1">
    <source>
        <dbReference type="ARBA" id="ARBA00010088"/>
    </source>
</evidence>
<dbReference type="Pfam" id="PF06441">
    <property type="entry name" value="EHN"/>
    <property type="match status" value="1"/>
</dbReference>
<evidence type="ECO:0000256" key="2">
    <source>
        <dbReference type="ARBA" id="ARBA00022797"/>
    </source>
</evidence>
<evidence type="ECO:0000259" key="4">
    <source>
        <dbReference type="Pfam" id="PF06441"/>
    </source>
</evidence>
<protein>
    <submittedName>
        <fullName evidence="5">Epoxide hydrolase</fullName>
    </submittedName>
</protein>
<dbReference type="GO" id="GO:0016787">
    <property type="term" value="F:hydrolase activity"/>
    <property type="evidence" value="ECO:0007669"/>
    <property type="project" value="UniProtKB-KW"/>
</dbReference>
<keyword evidence="2" id="KW-0058">Aromatic hydrocarbons catabolism</keyword>
<sequence length="391" mass="44327">MDLRSLTPYVVEVPDGVLDDLRGRLERARLDQTFPAGDWTYGTDHRYLADLLEYWREGYDWRVHERAINAFDHFRESIDGVLVHFVAQPGVGPEPLPLVMSHGWPWTFWDLRRVIGPLSDPAAYGGDPADAFDVVVPSLPGYGFSTPLTADGVNFWRTADLWHQLMTERLGVGRYAAQGGDWGAFVSAQLGHKYPDHVVGLHLHLLPWLEPGPMPGTDYPPEEQRWAERLLRHQLWGSGYSMQQFTRPATIGHALVDSPVALASWLVEKRQAWADNDGDIEAVFSKDDLCTMLTIYWVTASGGSAARYYTETRRNPWRPTSEVSPRVPVPTGVAVFPEELFKPSRSWAEGYFDLRRYAEMPRGGHFAPAEEPELLVAEIREFFRPLRDGGR</sequence>
<comment type="caution">
    <text evidence="5">The sequence shown here is derived from an EMBL/GenBank/DDBJ whole genome shotgun (WGS) entry which is preliminary data.</text>
</comment>
<dbReference type="PANTHER" id="PTHR21661:SF35">
    <property type="entry name" value="EPOXIDE HYDROLASE"/>
    <property type="match status" value="1"/>
</dbReference>
<dbReference type="InterPro" id="IPR010497">
    <property type="entry name" value="Epoxide_hydro_N"/>
</dbReference>
<dbReference type="Gene3D" id="3.40.50.1820">
    <property type="entry name" value="alpha/beta hydrolase"/>
    <property type="match status" value="1"/>
</dbReference>
<dbReference type="SUPFAM" id="SSF53474">
    <property type="entry name" value="alpha/beta-Hydrolases"/>
    <property type="match status" value="1"/>
</dbReference>
<gene>
    <name evidence="5" type="ORF">GCM10009788_21380</name>
</gene>
<dbReference type="PRINTS" id="PR00412">
    <property type="entry name" value="EPOXHYDRLASE"/>
</dbReference>
<accession>A0ABN2AEQ9</accession>
<reference evidence="5 6" key="1">
    <citation type="journal article" date="2019" name="Int. J. Syst. Evol. Microbiol.">
        <title>The Global Catalogue of Microorganisms (GCM) 10K type strain sequencing project: providing services to taxonomists for standard genome sequencing and annotation.</title>
        <authorList>
            <consortium name="The Broad Institute Genomics Platform"/>
            <consortium name="The Broad Institute Genome Sequencing Center for Infectious Disease"/>
            <person name="Wu L."/>
            <person name="Ma J."/>
        </authorList>
    </citation>
    <scope>NUCLEOTIDE SEQUENCE [LARGE SCALE GENOMIC DNA]</scope>
    <source>
        <strain evidence="5 6">JCM 14942</strain>
    </source>
</reference>
<comment type="similarity">
    <text evidence="1">Belongs to the peptidase S33 family.</text>
</comment>
<dbReference type="EMBL" id="BAAAOR010000015">
    <property type="protein sequence ID" value="GAA1516909.1"/>
    <property type="molecule type" value="Genomic_DNA"/>
</dbReference>
<organism evidence="5 6">
    <name type="scientific">Nocardioides humi</name>
    <dbReference type="NCBI Taxonomy" id="449461"/>
    <lineage>
        <taxon>Bacteria</taxon>
        <taxon>Bacillati</taxon>
        <taxon>Actinomycetota</taxon>
        <taxon>Actinomycetes</taxon>
        <taxon>Propionibacteriales</taxon>
        <taxon>Nocardioidaceae</taxon>
        <taxon>Nocardioides</taxon>
    </lineage>
</organism>
<keyword evidence="6" id="KW-1185">Reference proteome</keyword>
<evidence type="ECO:0000256" key="3">
    <source>
        <dbReference type="ARBA" id="ARBA00022801"/>
    </source>
</evidence>
<dbReference type="Proteomes" id="UP001500842">
    <property type="component" value="Unassembled WGS sequence"/>
</dbReference>
<dbReference type="PIRSF" id="PIRSF001112">
    <property type="entry name" value="Epoxide_hydrolase"/>
    <property type="match status" value="1"/>
</dbReference>